<evidence type="ECO:0000259" key="20">
    <source>
        <dbReference type="Pfam" id="PF10021"/>
    </source>
</evidence>
<dbReference type="EC" id="2.3.1.199" evidence="17"/>
<dbReference type="GO" id="GO:0005886">
    <property type="term" value="C:plasma membrane"/>
    <property type="evidence" value="ECO:0007669"/>
    <property type="project" value="UniProtKB-SubCell"/>
</dbReference>
<evidence type="ECO:0000256" key="12">
    <source>
        <dbReference type="ARBA" id="ARBA00023098"/>
    </source>
</evidence>
<feature type="domain" description="Microbial-type PARG catalytic" evidence="20">
    <location>
        <begin position="802"/>
        <end position="894"/>
    </location>
</feature>
<gene>
    <name evidence="21" type="ORF">XAT740_LOCUS33009</name>
</gene>
<reference evidence="21" key="1">
    <citation type="submission" date="2021-02" db="EMBL/GenBank/DDBJ databases">
        <authorList>
            <person name="Nowell W R."/>
        </authorList>
    </citation>
    <scope>NUCLEOTIDE SEQUENCE</scope>
</reference>
<dbReference type="PANTHER" id="PTHR11157">
    <property type="entry name" value="FATTY ACID ACYL TRANSFERASE-RELATED"/>
    <property type="match status" value="1"/>
</dbReference>
<dbReference type="PROSITE" id="PS00236">
    <property type="entry name" value="NEUROTR_ION_CHANNEL"/>
    <property type="match status" value="1"/>
</dbReference>
<dbReference type="SUPFAM" id="SSF63712">
    <property type="entry name" value="Nicotinic receptor ligand binding domain-like"/>
    <property type="match status" value="1"/>
</dbReference>
<keyword evidence="7 16" id="KW-0812">Transmembrane</keyword>
<comment type="caution">
    <text evidence="21">The sequence shown here is derived from an EMBL/GenBank/DDBJ whole genome shotgun (WGS) entry which is preliminary data.</text>
</comment>
<keyword evidence="11 16" id="KW-0406">Ion transport</keyword>
<dbReference type="InterPro" id="IPR019261">
    <property type="entry name" value="PARG_cat_microbial"/>
</dbReference>
<dbReference type="InterPro" id="IPR006029">
    <property type="entry name" value="Neurotrans-gated_channel_TM"/>
</dbReference>
<dbReference type="InterPro" id="IPR043472">
    <property type="entry name" value="Macro_dom-like"/>
</dbReference>
<feature type="domain" description="Neurotransmitter-gated ion-channel ligand-binding" evidence="18">
    <location>
        <begin position="290"/>
        <end position="474"/>
    </location>
</feature>
<feature type="transmembrane region" description="Helical" evidence="16">
    <location>
        <begin position="531"/>
        <end position="548"/>
    </location>
</feature>
<evidence type="ECO:0000313" key="21">
    <source>
        <dbReference type="EMBL" id="CAF1379780.1"/>
    </source>
</evidence>
<protein>
    <recommendedName>
        <fullName evidence="17">Elongation of very long chain fatty acids protein</fullName>
        <ecNumber evidence="17">2.3.1.199</ecNumber>
    </recommendedName>
    <alternativeName>
        <fullName evidence="17">Very-long-chain 3-oxoacyl-CoA synthase</fullName>
    </alternativeName>
</protein>
<evidence type="ECO:0000313" key="22">
    <source>
        <dbReference type="Proteomes" id="UP000663828"/>
    </source>
</evidence>
<keyword evidence="6 17" id="KW-0808">Transferase</keyword>
<keyword evidence="9 17" id="KW-0276">Fatty acid metabolism</keyword>
<dbReference type="EMBL" id="CAJNOR010003121">
    <property type="protein sequence ID" value="CAF1379780.1"/>
    <property type="molecule type" value="Genomic_DNA"/>
</dbReference>
<comment type="subcellular location">
    <subcellularLocation>
        <location evidence="2">Cell membrane</location>
    </subcellularLocation>
    <subcellularLocation>
        <location evidence="1">Membrane</location>
        <topology evidence="1">Multi-pass membrane protein</topology>
    </subcellularLocation>
</comment>
<evidence type="ECO:0000259" key="19">
    <source>
        <dbReference type="Pfam" id="PF02932"/>
    </source>
</evidence>
<evidence type="ECO:0000256" key="9">
    <source>
        <dbReference type="ARBA" id="ARBA00022832"/>
    </source>
</evidence>
<keyword evidence="14 17" id="KW-0275">Fatty acid biosynthesis</keyword>
<evidence type="ECO:0000256" key="15">
    <source>
        <dbReference type="ARBA" id="ARBA00023303"/>
    </source>
</evidence>
<evidence type="ECO:0000256" key="13">
    <source>
        <dbReference type="ARBA" id="ARBA00023136"/>
    </source>
</evidence>
<keyword evidence="4" id="KW-1003">Cell membrane</keyword>
<keyword evidence="3 16" id="KW-0813">Transport</keyword>
<evidence type="ECO:0000256" key="11">
    <source>
        <dbReference type="ARBA" id="ARBA00023065"/>
    </source>
</evidence>
<evidence type="ECO:0000256" key="17">
    <source>
        <dbReference type="RuleBase" id="RU361115"/>
    </source>
</evidence>
<evidence type="ECO:0000256" key="7">
    <source>
        <dbReference type="ARBA" id="ARBA00022692"/>
    </source>
</evidence>
<dbReference type="GO" id="GO:0005230">
    <property type="term" value="F:extracellular ligand-gated monoatomic ion channel activity"/>
    <property type="evidence" value="ECO:0007669"/>
    <property type="project" value="InterPro"/>
</dbReference>
<dbReference type="SUPFAM" id="SSF90112">
    <property type="entry name" value="Neurotransmitter-gated ion-channel transmembrane pore"/>
    <property type="match status" value="1"/>
</dbReference>
<dbReference type="Gene3D" id="2.70.170.10">
    <property type="entry name" value="Neurotransmitter-gated ion-channel ligand-binding domain"/>
    <property type="match status" value="1"/>
</dbReference>
<keyword evidence="12 17" id="KW-0443">Lipid metabolism</keyword>
<feature type="transmembrane region" description="Helical" evidence="16">
    <location>
        <begin position="560"/>
        <end position="585"/>
    </location>
</feature>
<dbReference type="Proteomes" id="UP000663828">
    <property type="component" value="Unassembled WGS sequence"/>
</dbReference>
<dbReference type="InterPro" id="IPR006201">
    <property type="entry name" value="Neur_channel"/>
</dbReference>
<dbReference type="PRINTS" id="PR00252">
    <property type="entry name" value="NRIONCHANNEL"/>
</dbReference>
<organism evidence="21 22">
    <name type="scientific">Adineta ricciae</name>
    <name type="common">Rotifer</name>
    <dbReference type="NCBI Taxonomy" id="249248"/>
    <lineage>
        <taxon>Eukaryota</taxon>
        <taxon>Metazoa</taxon>
        <taxon>Spiralia</taxon>
        <taxon>Gnathifera</taxon>
        <taxon>Rotifera</taxon>
        <taxon>Eurotatoria</taxon>
        <taxon>Bdelloidea</taxon>
        <taxon>Adinetida</taxon>
        <taxon>Adinetidae</taxon>
        <taxon>Adineta</taxon>
    </lineage>
</organism>
<dbReference type="AlphaFoldDB" id="A0A815JQI0"/>
<dbReference type="InterPro" id="IPR006028">
    <property type="entry name" value="GABAA/Glycine_rcpt"/>
</dbReference>
<comment type="similarity">
    <text evidence="17">Belongs to the ELO family.</text>
</comment>
<evidence type="ECO:0000256" key="4">
    <source>
        <dbReference type="ARBA" id="ARBA00022475"/>
    </source>
</evidence>
<keyword evidence="15 16" id="KW-0407">Ion channel</keyword>
<evidence type="ECO:0000256" key="3">
    <source>
        <dbReference type="ARBA" id="ARBA00022448"/>
    </source>
</evidence>
<evidence type="ECO:0000256" key="10">
    <source>
        <dbReference type="ARBA" id="ARBA00022989"/>
    </source>
</evidence>
<dbReference type="CDD" id="cd19049">
    <property type="entry name" value="LGIC_TM_anion"/>
    <property type="match status" value="1"/>
</dbReference>
<feature type="transmembrane region" description="Helical" evidence="16">
    <location>
        <begin position="98"/>
        <end position="117"/>
    </location>
</feature>
<dbReference type="GO" id="GO:0030148">
    <property type="term" value="P:sphingolipid biosynthetic process"/>
    <property type="evidence" value="ECO:0007669"/>
    <property type="project" value="TreeGrafter"/>
</dbReference>
<keyword evidence="22" id="KW-1185">Reference proteome</keyword>
<name>A0A815JQI0_ADIRI</name>
<keyword evidence="8" id="KW-0732">Signal</keyword>
<dbReference type="Pfam" id="PF01151">
    <property type="entry name" value="ELO"/>
    <property type="match status" value="1"/>
</dbReference>
<dbReference type="Pfam" id="PF02932">
    <property type="entry name" value="Neur_chan_memb"/>
    <property type="match status" value="1"/>
</dbReference>
<evidence type="ECO:0000256" key="5">
    <source>
        <dbReference type="ARBA" id="ARBA00022516"/>
    </source>
</evidence>
<accession>A0A815JQI0</accession>
<proteinExistence type="inferred from homology"/>
<dbReference type="GO" id="GO:0019367">
    <property type="term" value="P:fatty acid elongation, saturated fatty acid"/>
    <property type="evidence" value="ECO:0007669"/>
    <property type="project" value="TreeGrafter"/>
</dbReference>
<feature type="transmembrane region" description="Helical" evidence="16">
    <location>
        <begin position="227"/>
        <end position="248"/>
    </location>
</feature>
<dbReference type="GO" id="GO:0034626">
    <property type="term" value="P:fatty acid elongation, polyunsaturated fatty acid"/>
    <property type="evidence" value="ECO:0007669"/>
    <property type="project" value="TreeGrafter"/>
</dbReference>
<dbReference type="Gene3D" id="3.40.220.10">
    <property type="entry name" value="Leucine Aminopeptidase, subunit E, domain 1"/>
    <property type="match status" value="1"/>
</dbReference>
<dbReference type="GO" id="GO:0034625">
    <property type="term" value="P:fatty acid elongation, monounsaturated fatty acid"/>
    <property type="evidence" value="ECO:0007669"/>
    <property type="project" value="TreeGrafter"/>
</dbReference>
<dbReference type="InterPro" id="IPR018000">
    <property type="entry name" value="Neurotransmitter_ion_chnl_CS"/>
</dbReference>
<feature type="transmembrane region" description="Helical" evidence="16">
    <location>
        <begin position="138"/>
        <end position="159"/>
    </location>
</feature>
<dbReference type="Pfam" id="PF10021">
    <property type="entry name" value="PARG_cat_microb"/>
    <property type="match status" value="1"/>
</dbReference>
<dbReference type="Pfam" id="PF02931">
    <property type="entry name" value="Neur_chan_LBD"/>
    <property type="match status" value="1"/>
</dbReference>
<dbReference type="InterPro" id="IPR036734">
    <property type="entry name" value="Neur_chan_lig-bd_sf"/>
</dbReference>
<comment type="caution">
    <text evidence="16">Lacks conserved residue(s) required for the propagation of feature annotation.</text>
</comment>
<evidence type="ECO:0000259" key="18">
    <source>
        <dbReference type="Pfam" id="PF02931"/>
    </source>
</evidence>
<dbReference type="GO" id="GO:0042761">
    <property type="term" value="P:very long-chain fatty acid biosynthetic process"/>
    <property type="evidence" value="ECO:0007669"/>
    <property type="project" value="TreeGrafter"/>
</dbReference>
<keyword evidence="10 16" id="KW-1133">Transmembrane helix</keyword>
<evidence type="ECO:0000256" key="6">
    <source>
        <dbReference type="ARBA" id="ARBA00022679"/>
    </source>
</evidence>
<comment type="catalytic activity">
    <reaction evidence="17">
        <text>a very-long-chain acyl-CoA + malonyl-CoA + H(+) = a very-long-chain 3-oxoacyl-CoA + CO2 + CoA</text>
        <dbReference type="Rhea" id="RHEA:32727"/>
        <dbReference type="ChEBI" id="CHEBI:15378"/>
        <dbReference type="ChEBI" id="CHEBI:16526"/>
        <dbReference type="ChEBI" id="CHEBI:57287"/>
        <dbReference type="ChEBI" id="CHEBI:57384"/>
        <dbReference type="ChEBI" id="CHEBI:90725"/>
        <dbReference type="ChEBI" id="CHEBI:90736"/>
        <dbReference type="EC" id="2.3.1.199"/>
    </reaction>
</comment>
<dbReference type="GO" id="GO:0009922">
    <property type="term" value="F:fatty acid elongase activity"/>
    <property type="evidence" value="ECO:0007669"/>
    <property type="project" value="UniProtKB-EC"/>
</dbReference>
<evidence type="ECO:0000256" key="8">
    <source>
        <dbReference type="ARBA" id="ARBA00022729"/>
    </source>
</evidence>
<dbReference type="GO" id="GO:0004888">
    <property type="term" value="F:transmembrane signaling receptor activity"/>
    <property type="evidence" value="ECO:0007669"/>
    <property type="project" value="InterPro"/>
</dbReference>
<dbReference type="InterPro" id="IPR006202">
    <property type="entry name" value="Neur_chan_lig-bd"/>
</dbReference>
<dbReference type="InterPro" id="IPR036719">
    <property type="entry name" value="Neuro-gated_channel_TM_sf"/>
</dbReference>
<dbReference type="InterPro" id="IPR030457">
    <property type="entry name" value="ELO_CS"/>
</dbReference>
<evidence type="ECO:0000256" key="16">
    <source>
        <dbReference type="RuleBase" id="RU000687"/>
    </source>
</evidence>
<dbReference type="PANTHER" id="PTHR11157:SF17">
    <property type="entry name" value="ELONGATION OF VERY LONG CHAIN FATTY ACIDS PROTEIN 6"/>
    <property type="match status" value="1"/>
</dbReference>
<dbReference type="PROSITE" id="PS01188">
    <property type="entry name" value="ELO"/>
    <property type="match status" value="1"/>
</dbReference>
<sequence length="1020" mass="119109">MVTLASHISDYFEQFNSSLTNDFNSNTNGLSTDNNLRTYYVFDFERYSDKIGTLSDLRTFMIQRWHNSFFYAIAYLLLIYAGQMYMKNKPRFELRLWLAAWSSLLAIFSIFGALRVLPELIFVIYRQGIKDSICNNSNAFGVVGFWTWAFCFSKLPELIDTVFIVLRKQPLIFLHWYHHASVLVYCWFSYQDYSSTGRWFCGLNYVVHGVMYSYYAFRALRFRIPRWISMIITMLQLTQMVVGCWINLKAWQYKKNGEICQVTDENLKNVRLFKNEMNLTIASKTTHEVTAILNELVQDYQAHIRPRFGGNRNLSSTLTDLILIVNSFGPIQEIDMSYTINCYFRQRWRDERLQFAEHVGVLSLSTRMLERLWKPDTVFYNSKHSFLHSIPTSNRLWRLFPDGTIWYSSRITVKAKCSMNLKNFPVDTQICQLFIVANSASDIHYSWRLGNNKSVNFDGEVLLSQFDLIQYPQYNEIISIDGRNFSVLRVDFVLKRHMGYYIIQVYIPSSMLVMLSWVSFFIHREATADRVNIAAMSVLSLTTLSFDIRNHTATVSYLTALDWFVIMSHVFLFASLIQFAFVHYFTKFGYGEPLIRLQDSFDNEILTNDSMLNARSSIIYSDVANIHGKSKTLFLSSSHRYFYRFWFCLSGNTDYKRSIRKRTSRFGVNSRSDLDVYARIGFIQTPRYKRLIKLINDCHPNIQWSNVEKTIIYLRNQTEPYQRQYSPRHIGIYWEFKVPMELSVLAWARDQIIKNRPEGFLPSELKIYWNYHQIESLTTCKFYNTISDTHARHTLLTWPVNKRKNQGTIDYITTLIHHALIDVPKGKQAIVLDFADERIPGGDFLEGVYMQEQHILYHSTGYRALLDLKYRMMGGGYFIPEFGVLYVKNVQFFRASGLLTRCADLIVAACYDLTGDRGLYRLPSPRDEADIRSRTLRKFRAIIASAVANSEKDGSDTYLLLGPIGTGAFNNSMEMIASLFAEVLNNSLMNSDGPIRYAFDKIWFVSYGDLDVFKNTFEGY</sequence>
<dbReference type="InterPro" id="IPR038050">
    <property type="entry name" value="Neuro_actylchol_rec"/>
</dbReference>
<dbReference type="GO" id="GO:0005789">
    <property type="term" value="C:endoplasmic reticulum membrane"/>
    <property type="evidence" value="ECO:0007669"/>
    <property type="project" value="TreeGrafter"/>
</dbReference>
<evidence type="ECO:0000256" key="1">
    <source>
        <dbReference type="ARBA" id="ARBA00004141"/>
    </source>
</evidence>
<feature type="transmembrane region" description="Helical" evidence="16">
    <location>
        <begin position="197"/>
        <end position="215"/>
    </location>
</feature>
<feature type="domain" description="Neurotransmitter-gated ion-channel transmembrane" evidence="19">
    <location>
        <begin position="505"/>
        <end position="586"/>
    </location>
</feature>
<feature type="transmembrane region" description="Helical" evidence="16">
    <location>
        <begin position="68"/>
        <end position="86"/>
    </location>
</feature>
<evidence type="ECO:0000256" key="14">
    <source>
        <dbReference type="ARBA" id="ARBA00023160"/>
    </source>
</evidence>
<feature type="transmembrane region" description="Helical" evidence="16">
    <location>
        <begin position="498"/>
        <end position="519"/>
    </location>
</feature>
<dbReference type="PRINTS" id="PR00253">
    <property type="entry name" value="GABAARECEPTR"/>
</dbReference>
<keyword evidence="13 16" id="KW-0472">Membrane</keyword>
<dbReference type="InterPro" id="IPR002076">
    <property type="entry name" value="ELO_fam"/>
</dbReference>
<dbReference type="Gene3D" id="1.20.58.390">
    <property type="entry name" value="Neurotransmitter-gated ion-channel transmembrane domain"/>
    <property type="match status" value="1"/>
</dbReference>
<comment type="similarity">
    <text evidence="16">Belongs to the ligand-gated ion channel (TC 1.A.9) family.</text>
</comment>
<keyword evidence="5 17" id="KW-0444">Lipid biosynthesis</keyword>
<feature type="transmembrane region" description="Helical" evidence="16">
    <location>
        <begin position="171"/>
        <end position="190"/>
    </location>
</feature>
<evidence type="ECO:0000256" key="2">
    <source>
        <dbReference type="ARBA" id="ARBA00004236"/>
    </source>
</evidence>